<protein>
    <submittedName>
        <fullName evidence="1">Uncharacterized protein</fullName>
    </submittedName>
</protein>
<dbReference type="RefSeq" id="XP_004362887.1">
    <property type="nucleotide sequence ID" value="XM_004362830.1"/>
</dbReference>
<gene>
    <name evidence="1" type="ORF">DFA_03282</name>
</gene>
<dbReference type="EMBL" id="GL883006">
    <property type="protein sequence ID" value="EGG25036.1"/>
    <property type="molecule type" value="Genomic_DNA"/>
</dbReference>
<reference evidence="2" key="1">
    <citation type="journal article" date="2011" name="Genome Res.">
        <title>Phylogeny-wide analysis of social amoeba genomes highlights ancient origins for complex intercellular communication.</title>
        <authorList>
            <person name="Heidel A.J."/>
            <person name="Lawal H.M."/>
            <person name="Felder M."/>
            <person name="Schilde C."/>
            <person name="Helps N.R."/>
            <person name="Tunggal B."/>
            <person name="Rivero F."/>
            <person name="John U."/>
            <person name="Schleicher M."/>
            <person name="Eichinger L."/>
            <person name="Platzer M."/>
            <person name="Noegel A.A."/>
            <person name="Schaap P."/>
            <person name="Gloeckner G."/>
        </authorList>
    </citation>
    <scope>NUCLEOTIDE SEQUENCE [LARGE SCALE GENOMIC DNA]</scope>
    <source>
        <strain evidence="2">SH3</strain>
    </source>
</reference>
<keyword evidence="2" id="KW-1185">Reference proteome</keyword>
<dbReference type="KEGG" id="dfa:DFA_03282"/>
<proteinExistence type="predicted"/>
<organism evidence="1 2">
    <name type="scientific">Cavenderia fasciculata</name>
    <name type="common">Slime mold</name>
    <name type="synonym">Dictyostelium fasciculatum</name>
    <dbReference type="NCBI Taxonomy" id="261658"/>
    <lineage>
        <taxon>Eukaryota</taxon>
        <taxon>Amoebozoa</taxon>
        <taxon>Evosea</taxon>
        <taxon>Eumycetozoa</taxon>
        <taxon>Dictyostelia</taxon>
        <taxon>Acytosteliales</taxon>
        <taxon>Cavenderiaceae</taxon>
        <taxon>Cavenderia</taxon>
    </lineage>
</organism>
<name>F4PH52_CACFS</name>
<dbReference type="AlphaFoldDB" id="F4PH52"/>
<accession>F4PH52</accession>
<evidence type="ECO:0000313" key="1">
    <source>
        <dbReference type="EMBL" id="EGG25036.1"/>
    </source>
</evidence>
<dbReference type="Proteomes" id="UP000007797">
    <property type="component" value="Unassembled WGS sequence"/>
</dbReference>
<dbReference type="GeneID" id="14877492"/>
<sequence length="77" mass="8621">MAVMIGENPNKNIKNRLSINQATTCSLDEGFQNKCTIIAIENVHSESTSTNAPITCFKNTDLVESRRPLDNFLYCLQ</sequence>
<evidence type="ECO:0000313" key="2">
    <source>
        <dbReference type="Proteomes" id="UP000007797"/>
    </source>
</evidence>